<evidence type="ECO:0000313" key="1">
    <source>
        <dbReference type="EMBL" id="CAZ81316.1"/>
    </source>
</evidence>
<proteinExistence type="predicted"/>
<organism evidence="1 2">
    <name type="scientific">Tuber melanosporum (strain Mel28)</name>
    <name type="common">Perigord black truffle</name>
    <dbReference type="NCBI Taxonomy" id="656061"/>
    <lineage>
        <taxon>Eukaryota</taxon>
        <taxon>Fungi</taxon>
        <taxon>Dikarya</taxon>
        <taxon>Ascomycota</taxon>
        <taxon>Pezizomycotina</taxon>
        <taxon>Pezizomycetes</taxon>
        <taxon>Pezizales</taxon>
        <taxon>Tuberaceae</taxon>
        <taxon>Tuber</taxon>
    </lineage>
</organism>
<dbReference type="Proteomes" id="UP000006911">
    <property type="component" value="Unassembled WGS sequence"/>
</dbReference>
<gene>
    <name evidence="1" type="ORF">GSTUM_00003416001</name>
</gene>
<dbReference type="GeneID" id="9188560"/>
<sequence length="88" mass="9430">METRAGAVPSRQVCTVLYSTVLHCTACFGATTPTGTLNTQLTTYQSRNLAAHWRLVTMGGCRVPTGQNQAVSHRGITTSGNSAITLFW</sequence>
<dbReference type="HOGENOM" id="CLU_2470702_0_0_1"/>
<name>D5G9X3_TUBMM</name>
<dbReference type="RefSeq" id="XP_002837125.1">
    <property type="nucleotide sequence ID" value="XM_002837079.1"/>
</dbReference>
<reference evidence="1 2" key="1">
    <citation type="journal article" date="2010" name="Nature">
        <title>Perigord black truffle genome uncovers evolutionary origins and mechanisms of symbiosis.</title>
        <authorList>
            <person name="Martin F."/>
            <person name="Kohler A."/>
            <person name="Murat C."/>
            <person name="Balestrini R."/>
            <person name="Coutinho P.M."/>
            <person name="Jaillon O."/>
            <person name="Montanini B."/>
            <person name="Morin E."/>
            <person name="Noel B."/>
            <person name="Percudani R."/>
            <person name="Porcel B."/>
            <person name="Rubini A."/>
            <person name="Amicucci A."/>
            <person name="Amselem J."/>
            <person name="Anthouard V."/>
            <person name="Arcioni S."/>
            <person name="Artiguenave F."/>
            <person name="Aury J.M."/>
            <person name="Ballario P."/>
            <person name="Bolchi A."/>
            <person name="Brenna A."/>
            <person name="Brun A."/>
            <person name="Buee M."/>
            <person name="Cantarel B."/>
            <person name="Chevalier G."/>
            <person name="Couloux A."/>
            <person name="Da Silva C."/>
            <person name="Denoeud F."/>
            <person name="Duplessis S."/>
            <person name="Ghignone S."/>
            <person name="Hilselberger B."/>
            <person name="Iotti M."/>
            <person name="Marcais B."/>
            <person name="Mello A."/>
            <person name="Miranda M."/>
            <person name="Pacioni G."/>
            <person name="Quesneville H."/>
            <person name="Riccioni C."/>
            <person name="Ruotolo R."/>
            <person name="Splivallo R."/>
            <person name="Stocchi V."/>
            <person name="Tisserant E."/>
            <person name="Viscomi A.R."/>
            <person name="Zambonelli A."/>
            <person name="Zampieri E."/>
            <person name="Henrissat B."/>
            <person name="Lebrun M.H."/>
            <person name="Paolocci F."/>
            <person name="Bonfante P."/>
            <person name="Ottonello S."/>
            <person name="Wincker P."/>
        </authorList>
    </citation>
    <scope>NUCLEOTIDE SEQUENCE [LARGE SCALE GENOMIC DNA]</scope>
    <source>
        <strain evidence="1 2">Mel28</strain>
    </source>
</reference>
<evidence type="ECO:0000313" key="2">
    <source>
        <dbReference type="Proteomes" id="UP000006911"/>
    </source>
</evidence>
<dbReference type="AlphaFoldDB" id="D5G9X3"/>
<accession>D5G9X3</accession>
<protein>
    <submittedName>
        <fullName evidence="1">(Perigord truffle) hypothetical protein</fullName>
    </submittedName>
</protein>
<dbReference type="EMBL" id="FN430065">
    <property type="protein sequence ID" value="CAZ81316.1"/>
    <property type="molecule type" value="Genomic_DNA"/>
</dbReference>
<dbReference type="KEGG" id="tml:GSTUM_00003416001"/>
<keyword evidence="2" id="KW-1185">Reference proteome</keyword>
<dbReference type="InParanoid" id="D5G9X3"/>